<dbReference type="PANTHER" id="PTHR30298">
    <property type="entry name" value="H REPEAT-ASSOCIATED PREDICTED TRANSPOSASE"/>
    <property type="match status" value="1"/>
</dbReference>
<feature type="domain" description="H repeat-associated protein N-terminal" evidence="2">
    <location>
        <begin position="33"/>
        <end position="118"/>
    </location>
</feature>
<dbReference type="RefSeq" id="WP_210033691.1">
    <property type="nucleotide sequence ID" value="NZ_JAGINU010000001.1"/>
</dbReference>
<evidence type="ECO:0000313" key="3">
    <source>
        <dbReference type="EMBL" id="MBP2370425.1"/>
    </source>
</evidence>
<organism evidence="3 4">
    <name type="scientific">Pseudonocardia parietis</name>
    <dbReference type="NCBI Taxonomy" id="570936"/>
    <lineage>
        <taxon>Bacteria</taxon>
        <taxon>Bacillati</taxon>
        <taxon>Actinomycetota</taxon>
        <taxon>Actinomycetes</taxon>
        <taxon>Pseudonocardiales</taxon>
        <taxon>Pseudonocardiaceae</taxon>
        <taxon>Pseudonocardia</taxon>
    </lineage>
</organism>
<reference evidence="3 4" key="1">
    <citation type="submission" date="2021-03" db="EMBL/GenBank/DDBJ databases">
        <title>Sequencing the genomes of 1000 actinobacteria strains.</title>
        <authorList>
            <person name="Klenk H.-P."/>
        </authorList>
    </citation>
    <scope>NUCLEOTIDE SEQUENCE [LARGE SCALE GENOMIC DNA]</scope>
    <source>
        <strain evidence="3 4">DSM 45256</strain>
    </source>
</reference>
<keyword evidence="1" id="KW-0472">Membrane</keyword>
<dbReference type="Pfam" id="PF13808">
    <property type="entry name" value="DDE_Tnp_1_assoc"/>
    <property type="match status" value="1"/>
</dbReference>
<evidence type="ECO:0000256" key="1">
    <source>
        <dbReference type="SAM" id="Phobius"/>
    </source>
</evidence>
<keyword evidence="1" id="KW-0812">Transmembrane</keyword>
<accession>A0ABS4W2J8</accession>
<dbReference type="PANTHER" id="PTHR30298:SF0">
    <property type="entry name" value="PROTEIN YBFL-RELATED"/>
    <property type="match status" value="1"/>
</dbReference>
<gene>
    <name evidence="3" type="ORF">JOF36_006121</name>
</gene>
<name>A0ABS4W2J8_9PSEU</name>
<evidence type="ECO:0000313" key="4">
    <source>
        <dbReference type="Proteomes" id="UP001519295"/>
    </source>
</evidence>
<dbReference type="NCBIfam" id="NF033564">
    <property type="entry name" value="transpos_ISAs1"/>
    <property type="match status" value="1"/>
</dbReference>
<dbReference type="InterPro" id="IPR051698">
    <property type="entry name" value="Transposase_11-like"/>
</dbReference>
<dbReference type="EMBL" id="JAGINU010000001">
    <property type="protein sequence ID" value="MBP2370425.1"/>
    <property type="molecule type" value="Genomic_DNA"/>
</dbReference>
<keyword evidence="1" id="KW-1133">Transmembrane helix</keyword>
<sequence>MPTSASLSIAAVADQVGGVELPDPVALAPRLADALGGVVDPRKRRGVRHGLVVVLTAAVCAVAAGARSFVAVAEWVTDLPADMAAALGTEDRCPSESTIRRILGRVDADRFDAVIGGFVQRLCAATAPVGRRRVLAVDGKTVRGSRGDGPARHLLSILDQQTRVVLGQVEVAGKTNESTAFTPLLDTLTSIDSEDGLGATGQV</sequence>
<feature type="transmembrane region" description="Helical" evidence="1">
    <location>
        <begin position="51"/>
        <end position="70"/>
    </location>
</feature>
<proteinExistence type="predicted"/>
<dbReference type="InterPro" id="IPR047647">
    <property type="entry name" value="ISAs1_transpos"/>
</dbReference>
<dbReference type="InterPro" id="IPR032806">
    <property type="entry name" value="YbfD_N"/>
</dbReference>
<evidence type="ECO:0000259" key="2">
    <source>
        <dbReference type="Pfam" id="PF13808"/>
    </source>
</evidence>
<keyword evidence="4" id="KW-1185">Reference proteome</keyword>
<comment type="caution">
    <text evidence="3">The sequence shown here is derived from an EMBL/GenBank/DDBJ whole genome shotgun (WGS) entry which is preliminary data.</text>
</comment>
<dbReference type="Proteomes" id="UP001519295">
    <property type="component" value="Unassembled WGS sequence"/>
</dbReference>
<protein>
    <recommendedName>
        <fullName evidence="2">H repeat-associated protein N-terminal domain-containing protein</fullName>
    </recommendedName>
</protein>